<dbReference type="EMBL" id="HAEI01006265">
    <property type="protein sequence ID" value="SBR96827.1"/>
    <property type="molecule type" value="Transcribed_RNA"/>
</dbReference>
<feature type="non-terminal residue" evidence="2">
    <location>
        <position position="1"/>
    </location>
</feature>
<reference evidence="2" key="2">
    <citation type="submission" date="2016-06" db="EMBL/GenBank/DDBJ databases">
        <title>The genome of a short-lived fish provides insights into sex chromosome evolution and the genetic control of aging.</title>
        <authorList>
            <person name="Reichwald K."/>
            <person name="Felder M."/>
            <person name="Petzold A."/>
            <person name="Koch P."/>
            <person name="Groth M."/>
            <person name="Platzer M."/>
        </authorList>
    </citation>
    <scope>NUCLEOTIDE SEQUENCE</scope>
    <source>
        <tissue evidence="2">Brain</tissue>
    </source>
</reference>
<accession>A0A1A8QTG3</accession>
<protein>
    <submittedName>
        <fullName evidence="2">Clathrin heavy chain linker domain containing 1</fullName>
    </submittedName>
</protein>
<organism evidence="2">
    <name type="scientific">Nothobranchius rachovii</name>
    <name type="common">bluefin notho</name>
    <dbReference type="NCBI Taxonomy" id="451742"/>
    <lineage>
        <taxon>Eukaryota</taxon>
        <taxon>Metazoa</taxon>
        <taxon>Chordata</taxon>
        <taxon>Craniata</taxon>
        <taxon>Vertebrata</taxon>
        <taxon>Euteleostomi</taxon>
        <taxon>Actinopterygii</taxon>
        <taxon>Neopterygii</taxon>
        <taxon>Teleostei</taxon>
        <taxon>Neoteleostei</taxon>
        <taxon>Acanthomorphata</taxon>
        <taxon>Ovalentaria</taxon>
        <taxon>Atherinomorphae</taxon>
        <taxon>Cyprinodontiformes</taxon>
        <taxon>Nothobranchiidae</taxon>
        <taxon>Nothobranchius</taxon>
    </lineage>
</organism>
<reference evidence="2" key="1">
    <citation type="submission" date="2016-05" db="EMBL/GenBank/DDBJ databases">
        <authorList>
            <person name="Lavstsen T."/>
            <person name="Jespersen J.S."/>
        </authorList>
    </citation>
    <scope>NUCLEOTIDE SEQUENCE</scope>
    <source>
        <tissue evidence="2">Brain</tissue>
    </source>
</reference>
<sequence length="30" mass="3217">ERNRSPVLRSGRSTSHGACLPVKRPAEPAS</sequence>
<proteinExistence type="predicted"/>
<dbReference type="AlphaFoldDB" id="A0A1A8QTG3"/>
<gene>
    <name evidence="2" type="primary">CLHC1</name>
</gene>
<name>A0A1A8QTG3_9TELE</name>
<evidence type="ECO:0000256" key="1">
    <source>
        <dbReference type="SAM" id="MobiDB-lite"/>
    </source>
</evidence>
<feature type="region of interest" description="Disordered" evidence="1">
    <location>
        <begin position="1"/>
        <end position="30"/>
    </location>
</feature>
<evidence type="ECO:0000313" key="2">
    <source>
        <dbReference type="EMBL" id="SBR96827.1"/>
    </source>
</evidence>